<dbReference type="PANTHER" id="PTHR46112:SF8">
    <property type="entry name" value="CYTOPLASMIC PEPTIDASE PEPQ-RELATED"/>
    <property type="match status" value="1"/>
</dbReference>
<name>A0ABU0YTK3_9PROT</name>
<organism evidence="3 4">
    <name type="scientific">Dongia sedimenti</name>
    <dbReference type="NCBI Taxonomy" id="3064282"/>
    <lineage>
        <taxon>Bacteria</taxon>
        <taxon>Pseudomonadati</taxon>
        <taxon>Pseudomonadota</taxon>
        <taxon>Alphaproteobacteria</taxon>
        <taxon>Rhodospirillales</taxon>
        <taxon>Dongiaceae</taxon>
        <taxon>Dongia</taxon>
    </lineage>
</organism>
<evidence type="ECO:0000313" key="3">
    <source>
        <dbReference type="EMBL" id="MDQ7251047.1"/>
    </source>
</evidence>
<dbReference type="SUPFAM" id="SSF53092">
    <property type="entry name" value="Creatinase/prolidase N-terminal domain"/>
    <property type="match status" value="1"/>
</dbReference>
<dbReference type="SUPFAM" id="SSF55920">
    <property type="entry name" value="Creatinase/aminopeptidase"/>
    <property type="match status" value="1"/>
</dbReference>
<dbReference type="InterPro" id="IPR000994">
    <property type="entry name" value="Pept_M24"/>
</dbReference>
<comment type="caution">
    <text evidence="3">The sequence shown here is derived from an EMBL/GenBank/DDBJ whole genome shotgun (WGS) entry which is preliminary data.</text>
</comment>
<dbReference type="InterPro" id="IPR036005">
    <property type="entry name" value="Creatinase/aminopeptidase-like"/>
</dbReference>
<dbReference type="InterPro" id="IPR050659">
    <property type="entry name" value="Peptidase_M24B"/>
</dbReference>
<gene>
    <name evidence="3" type="ORF">Q8A70_25395</name>
</gene>
<reference evidence="4" key="1">
    <citation type="submission" date="2023-08" db="EMBL/GenBank/DDBJ databases">
        <title>Rhodospirillaceae gen. nov., a novel taxon isolated from the Yangtze River Yuezi River estuary sludge.</title>
        <authorList>
            <person name="Ruan L."/>
        </authorList>
    </citation>
    <scope>NUCLEOTIDE SEQUENCE [LARGE SCALE GENOMIC DNA]</scope>
    <source>
        <strain evidence="4">R-7</strain>
    </source>
</reference>
<dbReference type="RefSeq" id="WP_379961031.1">
    <property type="nucleotide sequence ID" value="NZ_JAUYVI010000009.1"/>
</dbReference>
<dbReference type="Gene3D" id="3.90.230.10">
    <property type="entry name" value="Creatinase/methionine aminopeptidase superfamily"/>
    <property type="match status" value="1"/>
</dbReference>
<keyword evidence="4" id="KW-1185">Reference proteome</keyword>
<dbReference type="InterPro" id="IPR029149">
    <property type="entry name" value="Creatin/AminoP/Spt16_N"/>
</dbReference>
<evidence type="ECO:0000259" key="2">
    <source>
        <dbReference type="Pfam" id="PF01321"/>
    </source>
</evidence>
<feature type="domain" description="Peptidase M24" evidence="1">
    <location>
        <begin position="180"/>
        <end position="387"/>
    </location>
</feature>
<accession>A0ABU0YTK3</accession>
<proteinExistence type="predicted"/>
<evidence type="ECO:0000313" key="4">
    <source>
        <dbReference type="Proteomes" id="UP001230156"/>
    </source>
</evidence>
<dbReference type="Proteomes" id="UP001230156">
    <property type="component" value="Unassembled WGS sequence"/>
</dbReference>
<dbReference type="Pfam" id="PF01321">
    <property type="entry name" value="Creatinase_N"/>
    <property type="match status" value="1"/>
</dbReference>
<dbReference type="EMBL" id="JAUYVI010000009">
    <property type="protein sequence ID" value="MDQ7251047.1"/>
    <property type="molecule type" value="Genomic_DNA"/>
</dbReference>
<dbReference type="Gene3D" id="3.40.350.10">
    <property type="entry name" value="Creatinase/prolidase N-terminal domain"/>
    <property type="match status" value="1"/>
</dbReference>
<protein>
    <submittedName>
        <fullName evidence="3">Xaa-Pro peptidase family protein</fullName>
    </submittedName>
</protein>
<dbReference type="CDD" id="cd01066">
    <property type="entry name" value="APP_MetAP"/>
    <property type="match status" value="1"/>
</dbReference>
<sequence>MYPPAGWSKIYDIDIERLHRYRVGRLHAEMDKRDCDALLLFDPVNIRYATGARNMQIWTMHHPARYCLVLRTNKIVLFEIGGRAHHARGLPLIDEVRVAKPWFYYYSGPGTALHVKDFAAEIADLVGVGPLGSAKKRIYVDRCDRQGGRALEDLGLVLIDEAQELMEQARSIKSEDEIAAIRLAIDVCETGIARMKAELRPGITELFLWSKLHQTNIELGGEYIETRLLTSGARTNPWHQEASQKILERCDLVSFDCDLIGPLGYGADLSGAFVCGAAPSPEQRDLYQRAYDQIMFNTDLLHVGTAFSDIIEKARYLPDEYLQWHRVAHGNGMSIGEFPAIGRRPGYAKGSIHDGRIEEGMVLCVGSFAGLRCGGEGIKLEHQLVIRANGPERLSSSLYDPDFCA</sequence>
<dbReference type="PANTHER" id="PTHR46112">
    <property type="entry name" value="AMINOPEPTIDASE"/>
    <property type="match status" value="1"/>
</dbReference>
<evidence type="ECO:0000259" key="1">
    <source>
        <dbReference type="Pfam" id="PF00557"/>
    </source>
</evidence>
<feature type="domain" description="Creatinase N-terminal" evidence="2">
    <location>
        <begin position="22"/>
        <end position="71"/>
    </location>
</feature>
<dbReference type="InterPro" id="IPR000587">
    <property type="entry name" value="Creatinase_N"/>
</dbReference>
<dbReference type="Pfam" id="PF00557">
    <property type="entry name" value="Peptidase_M24"/>
    <property type="match status" value="1"/>
</dbReference>